<protein>
    <submittedName>
        <fullName evidence="1">Uncharacterized protein</fullName>
    </submittedName>
</protein>
<reference evidence="2" key="1">
    <citation type="journal article" date="2010" name="Genome Res.">
        <title>Population genomic sequencing of Coccidioides fungi reveals recent hybridization and transposon control.</title>
        <authorList>
            <person name="Neafsey D.E."/>
            <person name="Barker B.M."/>
            <person name="Sharpton T.J."/>
            <person name="Stajich J.E."/>
            <person name="Park D.J."/>
            <person name="Whiston E."/>
            <person name="Hung C.-Y."/>
            <person name="McMahan C."/>
            <person name="White J."/>
            <person name="Sykes S."/>
            <person name="Heiman D."/>
            <person name="Young S."/>
            <person name="Zeng Q."/>
            <person name="Abouelleil A."/>
            <person name="Aftuck L."/>
            <person name="Bessette D."/>
            <person name="Brown A."/>
            <person name="FitzGerald M."/>
            <person name="Lui A."/>
            <person name="Macdonald J.P."/>
            <person name="Priest M."/>
            <person name="Orbach M.J."/>
            <person name="Galgiani J.N."/>
            <person name="Kirkland T.N."/>
            <person name="Cole G.T."/>
            <person name="Birren B.W."/>
            <person name="Henn M.R."/>
            <person name="Taylor J.W."/>
            <person name="Rounsley S.D."/>
        </authorList>
    </citation>
    <scope>NUCLEOTIDE SEQUENCE [LARGE SCALE GENOMIC DNA]</scope>
    <source>
        <strain evidence="2">RMSCC 2394</strain>
    </source>
</reference>
<dbReference type="EMBL" id="DS028093">
    <property type="protein sequence ID" value="KMP00049.1"/>
    <property type="molecule type" value="Genomic_DNA"/>
</dbReference>
<name>A0A0J6XZ68_COCIT</name>
<dbReference type="AlphaFoldDB" id="A0A0J6XZ68"/>
<accession>A0A0J6XZ68</accession>
<evidence type="ECO:0000313" key="2">
    <source>
        <dbReference type="Proteomes" id="UP000054565"/>
    </source>
</evidence>
<proteinExistence type="predicted"/>
<organism evidence="1 2">
    <name type="scientific">Coccidioides immitis RMSCC 2394</name>
    <dbReference type="NCBI Taxonomy" id="404692"/>
    <lineage>
        <taxon>Eukaryota</taxon>
        <taxon>Fungi</taxon>
        <taxon>Dikarya</taxon>
        <taxon>Ascomycota</taxon>
        <taxon>Pezizomycotina</taxon>
        <taxon>Eurotiomycetes</taxon>
        <taxon>Eurotiomycetidae</taxon>
        <taxon>Onygenales</taxon>
        <taxon>Onygenaceae</taxon>
        <taxon>Coccidioides</taxon>
    </lineage>
</organism>
<evidence type="ECO:0000313" key="1">
    <source>
        <dbReference type="EMBL" id="KMP00049.1"/>
    </source>
</evidence>
<gene>
    <name evidence="1" type="ORF">CIRG_00191</name>
</gene>
<sequence length="90" mass="10100">MLAYTAIEDLFLAWLRSSALRLDGVLAVERVTTNLELTSSLSIYFRNEFSSLKTSLDISRHSNRSIPLAASLAIMIFLGLRAAMHNPERM</sequence>
<dbReference type="Proteomes" id="UP000054565">
    <property type="component" value="Unassembled WGS sequence"/>
</dbReference>